<dbReference type="EMBL" id="CALNXI010000503">
    <property type="protein sequence ID" value="CAH3028307.1"/>
    <property type="molecule type" value="Genomic_DNA"/>
</dbReference>
<keyword evidence="2" id="KW-1185">Reference proteome</keyword>
<evidence type="ECO:0000313" key="1">
    <source>
        <dbReference type="EMBL" id="CAH3028307.1"/>
    </source>
</evidence>
<evidence type="ECO:0000313" key="2">
    <source>
        <dbReference type="Proteomes" id="UP001159427"/>
    </source>
</evidence>
<dbReference type="Proteomes" id="UP001159427">
    <property type="component" value="Unassembled WGS sequence"/>
</dbReference>
<comment type="caution">
    <text evidence="1">The sequence shown here is derived from an EMBL/GenBank/DDBJ whole genome shotgun (WGS) entry which is preliminary data.</text>
</comment>
<name>A0ABN8MJY8_9CNID</name>
<gene>
    <name evidence="1" type="ORF">PEVE_00033757</name>
</gene>
<reference evidence="1 2" key="1">
    <citation type="submission" date="2022-05" db="EMBL/GenBank/DDBJ databases">
        <authorList>
            <consortium name="Genoscope - CEA"/>
            <person name="William W."/>
        </authorList>
    </citation>
    <scope>NUCLEOTIDE SEQUENCE [LARGE SCALE GENOMIC DNA]</scope>
</reference>
<accession>A0ABN8MJY8</accession>
<sequence>MSPVSLNKGDLPSELLFVDITTDDNKKLIGFDRTTNQPTKSSAHHTLLSDIIHDNFLYQLVDDITREHNILDLVLTTNK</sequence>
<organism evidence="1 2">
    <name type="scientific">Porites evermanni</name>
    <dbReference type="NCBI Taxonomy" id="104178"/>
    <lineage>
        <taxon>Eukaryota</taxon>
        <taxon>Metazoa</taxon>
        <taxon>Cnidaria</taxon>
        <taxon>Anthozoa</taxon>
        <taxon>Hexacorallia</taxon>
        <taxon>Scleractinia</taxon>
        <taxon>Fungiina</taxon>
        <taxon>Poritidae</taxon>
        <taxon>Porites</taxon>
    </lineage>
</organism>
<protein>
    <submittedName>
        <fullName evidence="1">Uncharacterized protein</fullName>
    </submittedName>
</protein>
<proteinExistence type="predicted"/>